<dbReference type="EMBL" id="JAAMPJ010000005">
    <property type="protein sequence ID" value="NGY61571.1"/>
    <property type="molecule type" value="Genomic_DNA"/>
</dbReference>
<evidence type="ECO:0000313" key="3">
    <source>
        <dbReference type="Proteomes" id="UP000481360"/>
    </source>
</evidence>
<organism evidence="2 3">
    <name type="scientific">Lentzea alba</name>
    <dbReference type="NCBI Taxonomy" id="2714351"/>
    <lineage>
        <taxon>Bacteria</taxon>
        <taxon>Bacillati</taxon>
        <taxon>Actinomycetota</taxon>
        <taxon>Actinomycetes</taxon>
        <taxon>Pseudonocardiales</taxon>
        <taxon>Pseudonocardiaceae</taxon>
        <taxon>Lentzea</taxon>
    </lineage>
</organism>
<dbReference type="RefSeq" id="WP_166048093.1">
    <property type="nucleotide sequence ID" value="NZ_JAAMPJ010000005.1"/>
</dbReference>
<proteinExistence type="predicted"/>
<dbReference type="Proteomes" id="UP000481360">
    <property type="component" value="Unassembled WGS sequence"/>
</dbReference>
<protein>
    <submittedName>
        <fullName evidence="2">Uncharacterized protein</fullName>
    </submittedName>
</protein>
<sequence>MVKKAALTLGALALAIGGAAMVAPAAHADSSANTSAGAKATFTSDGEVFKLYDNKCDGYSVYLVYKLRGGSENRIDFSGGCNKSGSYDKDFAEGSKVEYKACVNVNNLPDKCSAWSTDFA</sequence>
<gene>
    <name evidence="2" type="ORF">G7043_21825</name>
</gene>
<evidence type="ECO:0000313" key="2">
    <source>
        <dbReference type="EMBL" id="NGY61571.1"/>
    </source>
</evidence>
<dbReference type="AlphaFoldDB" id="A0A7C9RRL2"/>
<feature type="chain" id="PRO_5028837364" evidence="1">
    <location>
        <begin position="29"/>
        <end position="120"/>
    </location>
</feature>
<evidence type="ECO:0000256" key="1">
    <source>
        <dbReference type="SAM" id="SignalP"/>
    </source>
</evidence>
<feature type="signal peptide" evidence="1">
    <location>
        <begin position="1"/>
        <end position="28"/>
    </location>
</feature>
<comment type="caution">
    <text evidence="2">The sequence shown here is derived from an EMBL/GenBank/DDBJ whole genome shotgun (WGS) entry which is preliminary data.</text>
</comment>
<name>A0A7C9RRL2_9PSEU</name>
<keyword evidence="3" id="KW-1185">Reference proteome</keyword>
<keyword evidence="1" id="KW-0732">Signal</keyword>
<reference evidence="2 3" key="1">
    <citation type="submission" date="2020-03" db="EMBL/GenBank/DDBJ databases">
        <title>Isolation and identification of active actinomycetes.</title>
        <authorList>
            <person name="Sun X."/>
        </authorList>
    </citation>
    <scope>NUCLEOTIDE SEQUENCE [LARGE SCALE GENOMIC DNA]</scope>
    <source>
        <strain evidence="2 3">NEAU-D13</strain>
    </source>
</reference>
<accession>A0A7C9RRL2</accession>